<evidence type="ECO:0000313" key="3">
    <source>
        <dbReference type="Proteomes" id="UP000197138"/>
    </source>
</evidence>
<comment type="caution">
    <text evidence="2">The sequence shown here is derived from an EMBL/GenBank/DDBJ whole genome shotgun (WGS) entry which is preliminary data.</text>
</comment>
<evidence type="ECO:0000313" key="2">
    <source>
        <dbReference type="EMBL" id="OWM87709.1"/>
    </source>
</evidence>
<sequence length="348" mass="38625">MKKIEELKKGKEALLKALGLVKLEDVLEPWQMPKEAGSSSKAPVEAVQPVEAKPVEKPKLNWAKEVEAEEEAAKKAAEEEKPVIEKIVRNSVKAKKFYAIFNGPMKGIYDDWSKAAPFVTGNKSILHKSYDSMEAAKEALQEAEKSYAMKLKFALFPSKLMESVRGFSSKVLHGESTLFVKCFSTYPSFLKEGGGILKNVYALATVGRSNENLPPLDTCPKDAANEEARNEFYKNNYVGLCKRLQQLGQNTRVLYKSSSTLLISTPYGHKINPVHEKAVIDFERPILDLEACKPAMMEILCDCLNGSNGEEIGNHRCEYCHISDGSPADLEAAKDEGKSEDSLELLTE</sequence>
<name>A0A218XSW4_PUNGR</name>
<dbReference type="AlphaFoldDB" id="A0A218XSW4"/>
<proteinExistence type="predicted"/>
<protein>
    <recommendedName>
        <fullName evidence="1">Ribonuclease H1 N-terminal domain-containing protein</fullName>
    </recommendedName>
</protein>
<dbReference type="Gene3D" id="3.40.970.10">
    <property type="entry name" value="Ribonuclease H1, N-terminal domain"/>
    <property type="match status" value="1"/>
</dbReference>
<dbReference type="Proteomes" id="UP000197138">
    <property type="component" value="Unassembled WGS sequence"/>
</dbReference>
<dbReference type="EMBL" id="MTKT01000807">
    <property type="protein sequence ID" value="OWM87709.1"/>
    <property type="molecule type" value="Genomic_DNA"/>
</dbReference>
<accession>A0A218XSW4</accession>
<evidence type="ECO:0000259" key="1">
    <source>
        <dbReference type="Pfam" id="PF01693"/>
    </source>
</evidence>
<feature type="domain" description="Ribonuclease H1 N-terminal" evidence="1">
    <location>
        <begin position="96"/>
        <end position="138"/>
    </location>
</feature>
<gene>
    <name evidence="2" type="ORF">CDL15_Pgr016405</name>
</gene>
<dbReference type="InterPro" id="IPR009027">
    <property type="entry name" value="Ribosomal_bL9/RNase_H1_N"/>
</dbReference>
<dbReference type="Pfam" id="PF01693">
    <property type="entry name" value="Cauli_VI"/>
    <property type="match status" value="1"/>
</dbReference>
<dbReference type="SUPFAM" id="SSF55658">
    <property type="entry name" value="L9 N-domain-like"/>
    <property type="match status" value="1"/>
</dbReference>
<dbReference type="InterPro" id="IPR011320">
    <property type="entry name" value="RNase_H1_N"/>
</dbReference>
<dbReference type="InterPro" id="IPR037056">
    <property type="entry name" value="RNase_H1_N_sf"/>
</dbReference>
<organism evidence="2 3">
    <name type="scientific">Punica granatum</name>
    <name type="common">Pomegranate</name>
    <dbReference type="NCBI Taxonomy" id="22663"/>
    <lineage>
        <taxon>Eukaryota</taxon>
        <taxon>Viridiplantae</taxon>
        <taxon>Streptophyta</taxon>
        <taxon>Embryophyta</taxon>
        <taxon>Tracheophyta</taxon>
        <taxon>Spermatophyta</taxon>
        <taxon>Magnoliopsida</taxon>
        <taxon>eudicotyledons</taxon>
        <taxon>Gunneridae</taxon>
        <taxon>Pentapetalae</taxon>
        <taxon>rosids</taxon>
        <taxon>malvids</taxon>
        <taxon>Myrtales</taxon>
        <taxon>Lythraceae</taxon>
        <taxon>Punica</taxon>
    </lineage>
</organism>
<reference evidence="3" key="1">
    <citation type="journal article" date="2017" name="Plant J.">
        <title>The pomegranate (Punica granatum L.) genome and the genomics of punicalagin biosynthesis.</title>
        <authorList>
            <person name="Qin G."/>
            <person name="Xu C."/>
            <person name="Ming R."/>
            <person name="Tang H."/>
            <person name="Guyot R."/>
            <person name="Kramer E.M."/>
            <person name="Hu Y."/>
            <person name="Yi X."/>
            <person name="Qi Y."/>
            <person name="Xu X."/>
            <person name="Gao Z."/>
            <person name="Pan H."/>
            <person name="Jian J."/>
            <person name="Tian Y."/>
            <person name="Yue Z."/>
            <person name="Xu Y."/>
        </authorList>
    </citation>
    <scope>NUCLEOTIDE SEQUENCE [LARGE SCALE GENOMIC DNA]</scope>
    <source>
        <strain evidence="3">cv. Dabenzi</strain>
    </source>
</reference>